<feature type="transmembrane region" description="Helical" evidence="2">
    <location>
        <begin position="313"/>
        <end position="333"/>
    </location>
</feature>
<dbReference type="EMBL" id="JAXIVS010000004">
    <property type="protein sequence ID" value="MDY7227665.1"/>
    <property type="molecule type" value="Genomic_DNA"/>
</dbReference>
<dbReference type="Proteomes" id="UP001291309">
    <property type="component" value="Unassembled WGS sequence"/>
</dbReference>
<reference evidence="4 5" key="1">
    <citation type="submission" date="2023-12" db="EMBL/GenBank/DDBJ databases">
        <title>the genome sequence of Hyalangium sp. s54d21.</title>
        <authorList>
            <person name="Zhang X."/>
        </authorList>
    </citation>
    <scope>NUCLEOTIDE SEQUENCE [LARGE SCALE GENOMIC DNA]</scope>
    <source>
        <strain evidence="5">s54d21</strain>
    </source>
</reference>
<feature type="chain" id="PRO_5047141101" evidence="3">
    <location>
        <begin position="26"/>
        <end position="366"/>
    </location>
</feature>
<keyword evidence="2" id="KW-0812">Transmembrane</keyword>
<gene>
    <name evidence="4" type="ORF">SYV04_14725</name>
</gene>
<keyword evidence="2" id="KW-1133">Transmembrane helix</keyword>
<sequence length="366" mass="38218">MANRLSHYGLLLVLPSLLLASTASAQAPQRERVALHPCVITGGKKADNTQELEAVCTTAAIRETMDLVPSNEVTTFFTEEACATAKDKAACLAKLATPPKGARAQQAPGSCAKAKNRDACLGRLATATKATRTLYITLNPYTTKTTRITGIVVDTKGKRVEDRTMELPRIPSQSPRDVIRFAVAQLLEKLEVAKAPVADFIPPSLTGQPDPEPEPIAQRPVAPTPPPAATPAPPAITAQPEPPRGRTWKTPAGIAGMVVGVAGVGLAGYLVSSSNSKADDFNSAYADGKRPAQADLPRLDQLRDDVKSQRSTATLSAGVGGALAVGGLILFLVDRPSSEATPAKPKAGSARILAGPRQVGLLVVLP</sequence>
<name>A0ABU5H6E6_9BACT</name>
<proteinExistence type="predicted"/>
<evidence type="ECO:0000256" key="1">
    <source>
        <dbReference type="SAM" id="MobiDB-lite"/>
    </source>
</evidence>
<feature type="region of interest" description="Disordered" evidence="1">
    <location>
        <begin position="200"/>
        <end position="247"/>
    </location>
</feature>
<evidence type="ECO:0000256" key="3">
    <source>
        <dbReference type="SAM" id="SignalP"/>
    </source>
</evidence>
<feature type="signal peptide" evidence="3">
    <location>
        <begin position="1"/>
        <end position="25"/>
    </location>
</feature>
<accession>A0ABU5H6E6</accession>
<organism evidence="4 5">
    <name type="scientific">Hyalangium rubrum</name>
    <dbReference type="NCBI Taxonomy" id="3103134"/>
    <lineage>
        <taxon>Bacteria</taxon>
        <taxon>Pseudomonadati</taxon>
        <taxon>Myxococcota</taxon>
        <taxon>Myxococcia</taxon>
        <taxon>Myxococcales</taxon>
        <taxon>Cystobacterineae</taxon>
        <taxon>Archangiaceae</taxon>
        <taxon>Hyalangium</taxon>
    </lineage>
</organism>
<evidence type="ECO:0000313" key="4">
    <source>
        <dbReference type="EMBL" id="MDY7227665.1"/>
    </source>
</evidence>
<evidence type="ECO:0000313" key="5">
    <source>
        <dbReference type="Proteomes" id="UP001291309"/>
    </source>
</evidence>
<keyword evidence="5" id="KW-1185">Reference proteome</keyword>
<evidence type="ECO:0000256" key="2">
    <source>
        <dbReference type="SAM" id="Phobius"/>
    </source>
</evidence>
<feature type="transmembrane region" description="Helical" evidence="2">
    <location>
        <begin position="252"/>
        <end position="271"/>
    </location>
</feature>
<keyword evidence="3" id="KW-0732">Signal</keyword>
<dbReference type="RefSeq" id="WP_321546381.1">
    <property type="nucleotide sequence ID" value="NZ_JAXIVS010000004.1"/>
</dbReference>
<keyword evidence="2" id="KW-0472">Membrane</keyword>
<protein>
    <submittedName>
        <fullName evidence="4">Uncharacterized protein</fullName>
    </submittedName>
</protein>
<feature type="compositionally biased region" description="Pro residues" evidence="1">
    <location>
        <begin position="222"/>
        <end position="234"/>
    </location>
</feature>
<comment type="caution">
    <text evidence="4">The sequence shown here is derived from an EMBL/GenBank/DDBJ whole genome shotgun (WGS) entry which is preliminary data.</text>
</comment>